<feature type="signal peptide" evidence="1">
    <location>
        <begin position="1"/>
        <end position="21"/>
    </location>
</feature>
<sequence>MAGLKILILLLLPLLSFARQEDDLVNDDMQWQQLEIYRKQPLSLNNADVVELTSLGLLTSLQIDELVAYKKQFGKLLSIYELQAVPGFDETTIQLILPYVTVAEDPKIIQGEHTFLVRNNLVKYRSSTIGVQLKKDNYSAYYFIKNHRKIKALAIGDFTVNMGQGLINWQAYALGKNGMITHIKREGEIIRGSTSSGVNRGAAITLQHGRLETTAIISVSQIGANIVYKLPQAHLSINWLNQSIGLDYAISLRNYHFFGELAVNHKKAIITGMLASIGKIADLALFYRNYNTAYIPLHANAMAENSRPVNEEGLYTGISIHTLKHWQLDAYADVFHFPWLQYRTTAPADGQELFAALTYTPDKETRLYFRYQFKQKFQQSKSDVFLPPMMKTTHENYRFQLSLSPSKGLTWKMRIEANTWQDENGNQYGGLYQQELVYQLPNWPLRCSLNYIWYSTQGTDTRFYIPDRGVLYDYNLSQLYGKGARQSCTLRWKKGRHLQAWTRLEAGGPVTLQVTYVI</sequence>
<evidence type="ECO:0000313" key="5">
    <source>
        <dbReference type="Proteomes" id="UP001326715"/>
    </source>
</evidence>
<evidence type="ECO:0000313" key="3">
    <source>
        <dbReference type="EMBL" id="WQG88718.1"/>
    </source>
</evidence>
<proteinExistence type="predicted"/>
<name>A0A1K1REL4_9BACT</name>
<dbReference type="OrthoDB" id="9766750at2"/>
<organism evidence="2 4">
    <name type="scientific">Chitinophaga sancti</name>
    <dbReference type="NCBI Taxonomy" id="1004"/>
    <lineage>
        <taxon>Bacteria</taxon>
        <taxon>Pseudomonadati</taxon>
        <taxon>Bacteroidota</taxon>
        <taxon>Chitinophagia</taxon>
        <taxon>Chitinophagales</taxon>
        <taxon>Chitinophagaceae</taxon>
        <taxon>Chitinophaga</taxon>
    </lineage>
</organism>
<accession>A0A1K1REL4</accession>
<dbReference type="SUPFAM" id="SSF47781">
    <property type="entry name" value="RuvA domain 2-like"/>
    <property type="match status" value="1"/>
</dbReference>
<dbReference type="RefSeq" id="WP_072362673.1">
    <property type="nucleotide sequence ID" value="NZ_CP140154.1"/>
</dbReference>
<reference evidence="3 5" key="2">
    <citation type="submission" date="2023-11" db="EMBL/GenBank/DDBJ databases">
        <title>MicrobeMod: A computational toolkit for identifying prokaryotic methylation and restriction-modification with nanopore sequencing.</title>
        <authorList>
            <person name="Crits-Christoph A."/>
            <person name="Kang S.C."/>
            <person name="Lee H."/>
            <person name="Ostrov N."/>
        </authorList>
    </citation>
    <scope>NUCLEOTIDE SEQUENCE [LARGE SCALE GENOMIC DNA]</scope>
    <source>
        <strain evidence="3 5">ATCC 23090</strain>
    </source>
</reference>
<gene>
    <name evidence="2" type="ORF">SAMN05661012_03667</name>
    <name evidence="3" type="ORF">SR876_27705</name>
</gene>
<evidence type="ECO:0000313" key="4">
    <source>
        <dbReference type="Proteomes" id="UP000183788"/>
    </source>
</evidence>
<keyword evidence="5" id="KW-1185">Reference proteome</keyword>
<dbReference type="EMBL" id="CP140154">
    <property type="protein sequence ID" value="WQG88718.1"/>
    <property type="molecule type" value="Genomic_DNA"/>
</dbReference>
<evidence type="ECO:0000313" key="2">
    <source>
        <dbReference type="EMBL" id="SFW70110.1"/>
    </source>
</evidence>
<reference evidence="2 4" key="1">
    <citation type="submission" date="2016-11" db="EMBL/GenBank/DDBJ databases">
        <authorList>
            <person name="Jaros S."/>
            <person name="Januszkiewicz K."/>
            <person name="Wedrychowicz H."/>
        </authorList>
    </citation>
    <scope>NUCLEOTIDE SEQUENCE [LARGE SCALE GENOMIC DNA]</scope>
    <source>
        <strain evidence="2 4">DSM 784</strain>
    </source>
</reference>
<dbReference type="AlphaFoldDB" id="A0A1K1REL4"/>
<dbReference type="Proteomes" id="UP000183788">
    <property type="component" value="Unassembled WGS sequence"/>
</dbReference>
<dbReference type="EMBL" id="FPIZ01000011">
    <property type="protein sequence ID" value="SFW70110.1"/>
    <property type="molecule type" value="Genomic_DNA"/>
</dbReference>
<protein>
    <submittedName>
        <fullName evidence="3">Helix-hairpin-helix domain-containing protein</fullName>
    </submittedName>
    <submittedName>
        <fullName evidence="2">Helix-hairpin-helix motif-containing protein</fullName>
    </submittedName>
</protein>
<keyword evidence="1" id="KW-0732">Signal</keyword>
<evidence type="ECO:0000256" key="1">
    <source>
        <dbReference type="SAM" id="SignalP"/>
    </source>
</evidence>
<dbReference type="STRING" id="1004.SAMN05661012_03667"/>
<feature type="chain" id="PRO_5012905112" evidence="1">
    <location>
        <begin position="22"/>
        <end position="518"/>
    </location>
</feature>
<dbReference type="Proteomes" id="UP001326715">
    <property type="component" value="Chromosome"/>
</dbReference>
<dbReference type="InterPro" id="IPR010994">
    <property type="entry name" value="RuvA_2-like"/>
</dbReference>